<comment type="caution">
    <text evidence="1">The sequence shown here is derived from an EMBL/GenBank/DDBJ whole genome shotgun (WGS) entry which is preliminary data.</text>
</comment>
<evidence type="ECO:0000313" key="2">
    <source>
        <dbReference type="Proteomes" id="UP000245207"/>
    </source>
</evidence>
<gene>
    <name evidence="1" type="ORF">CTI12_AA425850</name>
</gene>
<name>A0A2U1LX66_ARTAN</name>
<evidence type="ECO:0000313" key="1">
    <source>
        <dbReference type="EMBL" id="PWA53581.1"/>
    </source>
</evidence>
<dbReference type="EMBL" id="PKPP01007365">
    <property type="protein sequence ID" value="PWA53581.1"/>
    <property type="molecule type" value="Genomic_DNA"/>
</dbReference>
<dbReference type="OrthoDB" id="550780at2759"/>
<reference evidence="1 2" key="1">
    <citation type="journal article" date="2018" name="Mol. Plant">
        <title>The genome of Artemisia annua provides insight into the evolution of Asteraceae family and artemisinin biosynthesis.</title>
        <authorList>
            <person name="Shen Q."/>
            <person name="Zhang L."/>
            <person name="Liao Z."/>
            <person name="Wang S."/>
            <person name="Yan T."/>
            <person name="Shi P."/>
            <person name="Liu M."/>
            <person name="Fu X."/>
            <person name="Pan Q."/>
            <person name="Wang Y."/>
            <person name="Lv Z."/>
            <person name="Lu X."/>
            <person name="Zhang F."/>
            <person name="Jiang W."/>
            <person name="Ma Y."/>
            <person name="Chen M."/>
            <person name="Hao X."/>
            <person name="Li L."/>
            <person name="Tang Y."/>
            <person name="Lv G."/>
            <person name="Zhou Y."/>
            <person name="Sun X."/>
            <person name="Brodelius P.E."/>
            <person name="Rose J.K.C."/>
            <person name="Tang K."/>
        </authorList>
    </citation>
    <scope>NUCLEOTIDE SEQUENCE [LARGE SCALE GENOMIC DNA]</scope>
    <source>
        <strain evidence="2">cv. Huhao1</strain>
        <tissue evidence="1">Leaf</tissue>
    </source>
</reference>
<keyword evidence="2" id="KW-1185">Reference proteome</keyword>
<dbReference type="Proteomes" id="UP000245207">
    <property type="component" value="Unassembled WGS sequence"/>
</dbReference>
<protein>
    <submittedName>
        <fullName evidence="1">Uncharacterized protein</fullName>
    </submittedName>
</protein>
<accession>A0A2U1LX66</accession>
<organism evidence="1 2">
    <name type="scientific">Artemisia annua</name>
    <name type="common">Sweet wormwood</name>
    <dbReference type="NCBI Taxonomy" id="35608"/>
    <lineage>
        <taxon>Eukaryota</taxon>
        <taxon>Viridiplantae</taxon>
        <taxon>Streptophyta</taxon>
        <taxon>Embryophyta</taxon>
        <taxon>Tracheophyta</taxon>
        <taxon>Spermatophyta</taxon>
        <taxon>Magnoliopsida</taxon>
        <taxon>eudicotyledons</taxon>
        <taxon>Gunneridae</taxon>
        <taxon>Pentapetalae</taxon>
        <taxon>asterids</taxon>
        <taxon>campanulids</taxon>
        <taxon>Asterales</taxon>
        <taxon>Asteraceae</taxon>
        <taxon>Asteroideae</taxon>
        <taxon>Anthemideae</taxon>
        <taxon>Artemisiinae</taxon>
        <taxon>Artemisia</taxon>
    </lineage>
</organism>
<sequence length="106" mass="11992">MNLPSNEEWEQLLDIDDSDLLLTPVLRPCNRHVSDTTTTTQNADVDNLEENKRVKIIPGPAGIFQAAKLRKKLDIHEGGVESVMSTQEYIKKIVENVGEDEDFNRT</sequence>
<dbReference type="AlphaFoldDB" id="A0A2U1LX66"/>
<proteinExistence type="predicted"/>